<dbReference type="EMBL" id="BARV01031844">
    <property type="protein sequence ID" value="GAI42232.1"/>
    <property type="molecule type" value="Genomic_DNA"/>
</dbReference>
<proteinExistence type="predicted"/>
<accession>X1NDX6</accession>
<name>X1NDX6_9ZZZZ</name>
<reference evidence="1" key="1">
    <citation type="journal article" date="2014" name="Front. Microbiol.">
        <title>High frequency of phylogenetically diverse reductive dehalogenase-homologous genes in deep subseafloor sedimentary metagenomes.</title>
        <authorList>
            <person name="Kawai M."/>
            <person name="Futagami T."/>
            <person name="Toyoda A."/>
            <person name="Takaki Y."/>
            <person name="Nishi S."/>
            <person name="Hori S."/>
            <person name="Arai W."/>
            <person name="Tsubouchi T."/>
            <person name="Morono Y."/>
            <person name="Uchiyama I."/>
            <person name="Ito T."/>
            <person name="Fujiyama A."/>
            <person name="Inagaki F."/>
            <person name="Takami H."/>
        </authorList>
    </citation>
    <scope>NUCLEOTIDE SEQUENCE</scope>
    <source>
        <strain evidence="1">Expedition CK06-06</strain>
    </source>
</reference>
<evidence type="ECO:0000313" key="1">
    <source>
        <dbReference type="EMBL" id="GAI42232.1"/>
    </source>
</evidence>
<organism evidence="1">
    <name type="scientific">marine sediment metagenome</name>
    <dbReference type="NCBI Taxonomy" id="412755"/>
    <lineage>
        <taxon>unclassified sequences</taxon>
        <taxon>metagenomes</taxon>
        <taxon>ecological metagenomes</taxon>
    </lineage>
</organism>
<dbReference type="AlphaFoldDB" id="X1NDX6"/>
<gene>
    <name evidence="1" type="ORF">S06H3_50305</name>
</gene>
<sequence length="73" mass="8588">MKSSPVLCIHVEPTIELYDESNLVDYLAIKFHKKRGYAENYLTRLRKLEAQNEIEILKVKRLFFGSLKGVVYK</sequence>
<protein>
    <submittedName>
        <fullName evidence="1">Uncharacterized protein</fullName>
    </submittedName>
</protein>
<comment type="caution">
    <text evidence="1">The sequence shown here is derived from an EMBL/GenBank/DDBJ whole genome shotgun (WGS) entry which is preliminary data.</text>
</comment>